<name>A0A835Z2A8_9STRA</name>
<comment type="caution">
    <text evidence="2">The sequence shown here is derived from an EMBL/GenBank/DDBJ whole genome shotgun (WGS) entry which is preliminary data.</text>
</comment>
<accession>A0A835Z2A8</accession>
<dbReference type="OrthoDB" id="2121326at2759"/>
<dbReference type="PANTHER" id="PTHR45663:SF11">
    <property type="entry name" value="GEO12009P1"/>
    <property type="match status" value="1"/>
</dbReference>
<dbReference type="Gene3D" id="3.40.30.10">
    <property type="entry name" value="Glutaredoxin"/>
    <property type="match status" value="1"/>
</dbReference>
<dbReference type="InterPro" id="IPR036249">
    <property type="entry name" value="Thioredoxin-like_sf"/>
</dbReference>
<sequence>MVSPVVDEVLSEYGNVMRVVEVSTDENPECVAECKVRSVPTLILFDKGKAEVTVVGAIPKNALVHALRKHLKAGV</sequence>
<keyword evidence="3" id="KW-1185">Reference proteome</keyword>
<evidence type="ECO:0000313" key="2">
    <source>
        <dbReference type="EMBL" id="KAG5181714.1"/>
    </source>
</evidence>
<feature type="domain" description="Thioredoxin" evidence="1">
    <location>
        <begin position="1"/>
        <end position="68"/>
    </location>
</feature>
<dbReference type="SUPFAM" id="SSF52833">
    <property type="entry name" value="Thioredoxin-like"/>
    <property type="match status" value="1"/>
</dbReference>
<proteinExistence type="predicted"/>
<dbReference type="Pfam" id="PF00085">
    <property type="entry name" value="Thioredoxin"/>
    <property type="match status" value="1"/>
</dbReference>
<evidence type="ECO:0000313" key="3">
    <source>
        <dbReference type="Proteomes" id="UP000664859"/>
    </source>
</evidence>
<dbReference type="CDD" id="cd02947">
    <property type="entry name" value="TRX_family"/>
    <property type="match status" value="1"/>
</dbReference>
<gene>
    <name evidence="2" type="ORF">JKP88DRAFT_222066</name>
</gene>
<dbReference type="Proteomes" id="UP000664859">
    <property type="component" value="Unassembled WGS sequence"/>
</dbReference>
<dbReference type="InterPro" id="IPR013766">
    <property type="entry name" value="Thioredoxin_domain"/>
</dbReference>
<protein>
    <submittedName>
        <fullName evidence="2">Putative thioredoxin</fullName>
    </submittedName>
</protein>
<reference evidence="2" key="1">
    <citation type="submission" date="2021-02" db="EMBL/GenBank/DDBJ databases">
        <title>First Annotated Genome of the Yellow-green Alga Tribonema minus.</title>
        <authorList>
            <person name="Mahan K.M."/>
        </authorList>
    </citation>
    <scope>NUCLEOTIDE SEQUENCE</scope>
    <source>
        <strain evidence="2">UTEX B ZZ1240</strain>
    </source>
</reference>
<dbReference type="GO" id="GO:0005737">
    <property type="term" value="C:cytoplasm"/>
    <property type="evidence" value="ECO:0007669"/>
    <property type="project" value="TreeGrafter"/>
</dbReference>
<dbReference type="PANTHER" id="PTHR45663">
    <property type="entry name" value="GEO12009P1"/>
    <property type="match status" value="1"/>
</dbReference>
<evidence type="ECO:0000259" key="1">
    <source>
        <dbReference type="Pfam" id="PF00085"/>
    </source>
</evidence>
<dbReference type="GO" id="GO:0015035">
    <property type="term" value="F:protein-disulfide reductase activity"/>
    <property type="evidence" value="ECO:0007669"/>
    <property type="project" value="TreeGrafter"/>
</dbReference>
<organism evidence="2 3">
    <name type="scientific">Tribonema minus</name>
    <dbReference type="NCBI Taxonomy" id="303371"/>
    <lineage>
        <taxon>Eukaryota</taxon>
        <taxon>Sar</taxon>
        <taxon>Stramenopiles</taxon>
        <taxon>Ochrophyta</taxon>
        <taxon>PX clade</taxon>
        <taxon>Xanthophyceae</taxon>
        <taxon>Tribonematales</taxon>
        <taxon>Tribonemataceae</taxon>
        <taxon>Tribonema</taxon>
    </lineage>
</organism>
<dbReference type="AlphaFoldDB" id="A0A835Z2A8"/>
<dbReference type="EMBL" id="JAFCMP010000301">
    <property type="protein sequence ID" value="KAG5181714.1"/>
    <property type="molecule type" value="Genomic_DNA"/>
</dbReference>